<dbReference type="CDD" id="cd16144">
    <property type="entry name" value="ARS_like"/>
    <property type="match status" value="1"/>
</dbReference>
<accession>A0A918Q2V8</accession>
<comment type="caution">
    <text evidence="8">The sequence shown here is derived from an EMBL/GenBank/DDBJ whole genome shotgun (WGS) entry which is preliminary data.</text>
</comment>
<feature type="domain" description="Sulfatase N-terminal" evidence="7">
    <location>
        <begin position="31"/>
        <end position="370"/>
    </location>
</feature>
<dbReference type="PROSITE" id="PS00149">
    <property type="entry name" value="SULFATASE_2"/>
    <property type="match status" value="1"/>
</dbReference>
<proteinExistence type="inferred from homology"/>
<dbReference type="GO" id="GO:0046872">
    <property type="term" value="F:metal ion binding"/>
    <property type="evidence" value="ECO:0007669"/>
    <property type="project" value="UniProtKB-KW"/>
</dbReference>
<dbReference type="PANTHER" id="PTHR42693">
    <property type="entry name" value="ARYLSULFATASE FAMILY MEMBER"/>
    <property type="match status" value="1"/>
</dbReference>
<organism evidence="8 9">
    <name type="scientific">Echinicola pacifica</name>
    <dbReference type="NCBI Taxonomy" id="346377"/>
    <lineage>
        <taxon>Bacteria</taxon>
        <taxon>Pseudomonadati</taxon>
        <taxon>Bacteroidota</taxon>
        <taxon>Cytophagia</taxon>
        <taxon>Cytophagales</taxon>
        <taxon>Cyclobacteriaceae</taxon>
        <taxon>Echinicola</taxon>
    </lineage>
</organism>
<keyword evidence="5" id="KW-0378">Hydrolase</keyword>
<dbReference type="InterPro" id="IPR050738">
    <property type="entry name" value="Sulfatase"/>
</dbReference>
<protein>
    <submittedName>
        <fullName evidence="8">Sulfatase</fullName>
    </submittedName>
</protein>
<dbReference type="Proteomes" id="UP000619457">
    <property type="component" value="Unassembled WGS sequence"/>
</dbReference>
<dbReference type="AlphaFoldDB" id="A0A918Q2V8"/>
<evidence type="ECO:0000256" key="3">
    <source>
        <dbReference type="ARBA" id="ARBA00022723"/>
    </source>
</evidence>
<dbReference type="InterPro" id="IPR017850">
    <property type="entry name" value="Alkaline_phosphatase_core_sf"/>
</dbReference>
<dbReference type="InterPro" id="IPR000917">
    <property type="entry name" value="Sulfatase_N"/>
</dbReference>
<evidence type="ECO:0000259" key="7">
    <source>
        <dbReference type="Pfam" id="PF00884"/>
    </source>
</evidence>
<evidence type="ECO:0000256" key="4">
    <source>
        <dbReference type="ARBA" id="ARBA00022729"/>
    </source>
</evidence>
<evidence type="ECO:0000313" key="8">
    <source>
        <dbReference type="EMBL" id="GGZ30495.1"/>
    </source>
</evidence>
<comment type="similarity">
    <text evidence="2">Belongs to the sulfatase family.</text>
</comment>
<gene>
    <name evidence="8" type="ORF">GCM10007049_24040</name>
</gene>
<dbReference type="Gene3D" id="3.40.720.10">
    <property type="entry name" value="Alkaline Phosphatase, subunit A"/>
    <property type="match status" value="1"/>
</dbReference>
<keyword evidence="4" id="KW-0732">Signal</keyword>
<comment type="cofactor">
    <cofactor evidence="1">
        <name>Ca(2+)</name>
        <dbReference type="ChEBI" id="CHEBI:29108"/>
    </cofactor>
</comment>
<name>A0A918Q2V8_9BACT</name>
<dbReference type="InterPro" id="IPR024607">
    <property type="entry name" value="Sulfatase_CS"/>
</dbReference>
<evidence type="ECO:0000256" key="2">
    <source>
        <dbReference type="ARBA" id="ARBA00008779"/>
    </source>
</evidence>
<evidence type="ECO:0000256" key="5">
    <source>
        <dbReference type="ARBA" id="ARBA00022801"/>
    </source>
</evidence>
<dbReference type="SUPFAM" id="SSF53649">
    <property type="entry name" value="Alkaline phosphatase-like"/>
    <property type="match status" value="1"/>
</dbReference>
<evidence type="ECO:0000313" key="9">
    <source>
        <dbReference type="Proteomes" id="UP000619457"/>
    </source>
</evidence>
<keyword evidence="3" id="KW-0479">Metal-binding</keyword>
<evidence type="ECO:0000256" key="1">
    <source>
        <dbReference type="ARBA" id="ARBA00001913"/>
    </source>
</evidence>
<evidence type="ECO:0000256" key="6">
    <source>
        <dbReference type="ARBA" id="ARBA00022837"/>
    </source>
</evidence>
<reference evidence="8" key="2">
    <citation type="submission" date="2020-09" db="EMBL/GenBank/DDBJ databases">
        <authorList>
            <person name="Sun Q."/>
            <person name="Kim S."/>
        </authorList>
    </citation>
    <scope>NUCLEOTIDE SEQUENCE</scope>
    <source>
        <strain evidence="8">KCTC 12368</strain>
    </source>
</reference>
<keyword evidence="9" id="KW-1185">Reference proteome</keyword>
<dbReference type="Pfam" id="PF00884">
    <property type="entry name" value="Sulfatase"/>
    <property type="match status" value="1"/>
</dbReference>
<sequence length="526" mass="59134">MLRVLSTRNLSILFVSFGLLISFEMQAQERPNIVFILVDDLGYHDLSCTGSEFYETPNIDKLSQNSFRFTNGYASSRVCSPSRAGIMTGTSPVIHGITDWIGAPEGEAWRKHGRHTRLLPPTYTHSLPFDLETLPEAMKKEGYETFFAGKWHLGGEGSYPEDHGFDINIGGYESGSPRGGYFAPYDNPKMSQGPDGENLSLRLGAETAKYINEDHEQPFFAMLSFYAVHGPIQTTEDLWSKYRNKALAAGTADHGYEMERRMPIRVVQDNPVYAGLMETMDQAVGLVMEALEQAGLADNTIVVFTSDHGGVASGDNFSTSNLPLRGGKGYQWEGGLRVPFFIKVPNQNGVELSQIASNIDFMPTLIDMAGGDPTANSKVEGISLVPSMIKGQESPRTLFWHYPHYGNQGGDPSSIVRSGKWKMIYYWENNEASLYDLEQDPMEQTDISAFYPEEVLSLSASLFDYLMDNNARYPVQDPEYSAEEEAKVLLRLQTNKREDLEKQRLQMFDENWQPNSDWWQSKVTRD</sequence>
<dbReference type="RefSeq" id="WP_157492814.1">
    <property type="nucleotide sequence ID" value="NZ_BMWX01000004.1"/>
</dbReference>
<reference evidence="8" key="1">
    <citation type="journal article" date="2014" name="Int. J. Syst. Evol. Microbiol.">
        <title>Complete genome sequence of Corynebacterium casei LMG S-19264T (=DSM 44701T), isolated from a smear-ripened cheese.</title>
        <authorList>
            <consortium name="US DOE Joint Genome Institute (JGI-PGF)"/>
            <person name="Walter F."/>
            <person name="Albersmeier A."/>
            <person name="Kalinowski J."/>
            <person name="Ruckert C."/>
        </authorList>
    </citation>
    <scope>NUCLEOTIDE SEQUENCE</scope>
    <source>
        <strain evidence="8">KCTC 12368</strain>
    </source>
</reference>
<keyword evidence="6" id="KW-0106">Calcium</keyword>
<dbReference type="EMBL" id="BMWX01000004">
    <property type="protein sequence ID" value="GGZ30495.1"/>
    <property type="molecule type" value="Genomic_DNA"/>
</dbReference>
<dbReference type="GO" id="GO:0004065">
    <property type="term" value="F:arylsulfatase activity"/>
    <property type="evidence" value="ECO:0007669"/>
    <property type="project" value="TreeGrafter"/>
</dbReference>
<dbReference type="PANTHER" id="PTHR42693:SF42">
    <property type="entry name" value="ARYLSULFATASE G"/>
    <property type="match status" value="1"/>
</dbReference>
<dbReference type="Gene3D" id="3.30.1120.10">
    <property type="match status" value="1"/>
</dbReference>